<feature type="domain" description="Transposase IS116/IS110/IS902 C-terminal" evidence="1">
    <location>
        <begin position="146"/>
        <end position="228"/>
    </location>
</feature>
<keyword evidence="3" id="KW-1185">Reference proteome</keyword>
<dbReference type="Pfam" id="PF02371">
    <property type="entry name" value="Transposase_20"/>
    <property type="match status" value="1"/>
</dbReference>
<protein>
    <submittedName>
        <fullName evidence="2">Transposase IS116/IS110/IS902 family protein</fullName>
    </submittedName>
</protein>
<accession>A0A1G7V850</accession>
<organism evidence="2 3">
    <name type="scientific">Fontibacillus panacisegetis</name>
    <dbReference type="NCBI Taxonomy" id="670482"/>
    <lineage>
        <taxon>Bacteria</taxon>
        <taxon>Bacillati</taxon>
        <taxon>Bacillota</taxon>
        <taxon>Bacilli</taxon>
        <taxon>Bacillales</taxon>
        <taxon>Paenibacillaceae</taxon>
        <taxon>Fontibacillus</taxon>
    </lineage>
</organism>
<dbReference type="InterPro" id="IPR003346">
    <property type="entry name" value="Transposase_20"/>
</dbReference>
<dbReference type="InterPro" id="IPR047650">
    <property type="entry name" value="Transpos_IS110"/>
</dbReference>
<dbReference type="STRING" id="670482.SAMN04488542_1611"/>
<dbReference type="AlphaFoldDB" id="A0A1G7V850"/>
<name>A0A1G7V850_9BACL</name>
<dbReference type="PANTHER" id="PTHR33055">
    <property type="entry name" value="TRANSPOSASE FOR INSERTION SEQUENCE ELEMENT IS1111A"/>
    <property type="match status" value="1"/>
</dbReference>
<evidence type="ECO:0000313" key="2">
    <source>
        <dbReference type="EMBL" id="SDG55943.1"/>
    </source>
</evidence>
<gene>
    <name evidence="2" type="ORF">SAMN04488542_1611</name>
</gene>
<feature type="non-terminal residue" evidence="2">
    <location>
        <position position="237"/>
    </location>
</feature>
<dbReference type="GO" id="GO:0004803">
    <property type="term" value="F:transposase activity"/>
    <property type="evidence" value="ECO:0007669"/>
    <property type="project" value="InterPro"/>
</dbReference>
<evidence type="ECO:0000313" key="3">
    <source>
        <dbReference type="Proteomes" id="UP000198972"/>
    </source>
</evidence>
<dbReference type="GO" id="GO:0006313">
    <property type="term" value="P:DNA transposition"/>
    <property type="evidence" value="ECO:0007669"/>
    <property type="project" value="InterPro"/>
</dbReference>
<reference evidence="2 3" key="1">
    <citation type="submission" date="2016-10" db="EMBL/GenBank/DDBJ databases">
        <authorList>
            <person name="de Groot N.N."/>
        </authorList>
    </citation>
    <scope>NUCLEOTIDE SEQUENCE [LARGE SCALE GENOMIC DNA]</scope>
    <source>
        <strain evidence="2 3">DSM 28129</strain>
    </source>
</reference>
<dbReference type="GO" id="GO:0003677">
    <property type="term" value="F:DNA binding"/>
    <property type="evidence" value="ECO:0007669"/>
    <property type="project" value="InterPro"/>
</dbReference>
<dbReference type="NCBIfam" id="NF033542">
    <property type="entry name" value="transpos_IS110"/>
    <property type="match status" value="1"/>
</dbReference>
<dbReference type="Proteomes" id="UP000198972">
    <property type="component" value="Unassembled WGS sequence"/>
</dbReference>
<evidence type="ECO:0000259" key="1">
    <source>
        <dbReference type="Pfam" id="PF02371"/>
    </source>
</evidence>
<dbReference type="EMBL" id="FNBG01000061">
    <property type="protein sequence ID" value="SDG55943.1"/>
    <property type="molecule type" value="Genomic_DNA"/>
</dbReference>
<sequence>MLRCGLITPSFVPSADIRNMRDLTRYRRKLLRDATAEKNRIHKILQDANLKLTTYISDIFGISGRALLESVINGEVLDADEVKEKVKTSLKRKVPELLEALDGRMKKHHRMMLGLHLDHLSYVEKQLEKVEFEINQLLEPHLPSVELLITIPGIQKDAAAVILAELGNDMSYFGGDPQIAAWAGLSPGNNESAGKKKSSRIAKGNKSLKAVLCQAAWAASKSKGTRLASFFYRIQKR</sequence>
<proteinExistence type="predicted"/>
<dbReference type="PANTHER" id="PTHR33055:SF15">
    <property type="entry name" value="TRANSPOSASE-RELATED"/>
    <property type="match status" value="1"/>
</dbReference>